<evidence type="ECO:0000256" key="1">
    <source>
        <dbReference type="SAM" id="MobiDB-lite"/>
    </source>
</evidence>
<accession>A0A1L9BDM9</accession>
<dbReference type="Proteomes" id="UP000182229">
    <property type="component" value="Unassembled WGS sequence"/>
</dbReference>
<proteinExistence type="predicted"/>
<gene>
    <name evidence="3" type="ORF">BON30_14935</name>
</gene>
<keyword evidence="2" id="KW-0732">Signal</keyword>
<name>A0A1L9BDM9_9BACT</name>
<dbReference type="PROSITE" id="PS51257">
    <property type="entry name" value="PROKAR_LIPOPROTEIN"/>
    <property type="match status" value="1"/>
</dbReference>
<feature type="chain" id="PRO_5011956523" evidence="2">
    <location>
        <begin position="24"/>
        <end position="164"/>
    </location>
</feature>
<reference evidence="4" key="1">
    <citation type="submission" date="2016-11" db="EMBL/GenBank/DDBJ databases">
        <authorList>
            <person name="Shukria A."/>
            <person name="Stevens D.C."/>
        </authorList>
    </citation>
    <scope>NUCLEOTIDE SEQUENCE [LARGE SCALE GENOMIC DNA]</scope>
    <source>
        <strain evidence="4">Cbfe23</strain>
    </source>
</reference>
<sequence>MLLRWSMVLCLSLSTSCITPQRAAVDDVRPRLEPKTVRVDELPRGRLRLTFDPVESDLLLARVSVEEARVVLASFHESIPRGDAYRFRLVRTATEPRPEEWERRLREEFVVRYGPPTVPLPGLLETSPVFLALKLSPRYMGKGDSTSSRGHARGCSRRRRRRGQ</sequence>
<dbReference type="EMBL" id="MPIN01000003">
    <property type="protein sequence ID" value="OJH40328.1"/>
    <property type="molecule type" value="Genomic_DNA"/>
</dbReference>
<evidence type="ECO:0000313" key="3">
    <source>
        <dbReference type="EMBL" id="OJH40328.1"/>
    </source>
</evidence>
<feature type="compositionally biased region" description="Basic residues" evidence="1">
    <location>
        <begin position="150"/>
        <end position="164"/>
    </location>
</feature>
<feature type="signal peptide" evidence="2">
    <location>
        <begin position="1"/>
        <end position="23"/>
    </location>
</feature>
<dbReference type="STRING" id="83449.BON30_14935"/>
<dbReference type="AlphaFoldDB" id="A0A1L9BDM9"/>
<comment type="caution">
    <text evidence="3">The sequence shown here is derived from an EMBL/GenBank/DDBJ whole genome shotgun (WGS) entry which is preliminary data.</text>
</comment>
<keyword evidence="4" id="KW-1185">Reference proteome</keyword>
<feature type="region of interest" description="Disordered" evidence="1">
    <location>
        <begin position="141"/>
        <end position="164"/>
    </location>
</feature>
<reference evidence="3 4" key="2">
    <citation type="submission" date="2016-12" db="EMBL/GenBank/DDBJ databases">
        <title>Draft Genome Sequence of Cystobacter ferrugineus Strain Cbfe23.</title>
        <authorList>
            <person name="Akbar S."/>
            <person name="Dowd S.E."/>
            <person name="Stevens D.C."/>
        </authorList>
    </citation>
    <scope>NUCLEOTIDE SEQUENCE [LARGE SCALE GENOMIC DNA]</scope>
    <source>
        <strain evidence="3 4">Cbfe23</strain>
    </source>
</reference>
<protein>
    <submittedName>
        <fullName evidence="3">Uncharacterized protein</fullName>
    </submittedName>
</protein>
<evidence type="ECO:0000313" key="4">
    <source>
        <dbReference type="Proteomes" id="UP000182229"/>
    </source>
</evidence>
<evidence type="ECO:0000256" key="2">
    <source>
        <dbReference type="SAM" id="SignalP"/>
    </source>
</evidence>
<organism evidence="3 4">
    <name type="scientific">Cystobacter ferrugineus</name>
    <dbReference type="NCBI Taxonomy" id="83449"/>
    <lineage>
        <taxon>Bacteria</taxon>
        <taxon>Pseudomonadati</taxon>
        <taxon>Myxococcota</taxon>
        <taxon>Myxococcia</taxon>
        <taxon>Myxococcales</taxon>
        <taxon>Cystobacterineae</taxon>
        <taxon>Archangiaceae</taxon>
        <taxon>Cystobacter</taxon>
    </lineage>
</organism>